<dbReference type="Gene3D" id="3.40.50.300">
    <property type="entry name" value="P-loop containing nucleotide triphosphate hydrolases"/>
    <property type="match status" value="1"/>
</dbReference>
<organism evidence="7 8">
    <name type="scientific">Streptomyces sanyensis</name>
    <dbReference type="NCBI Taxonomy" id="568869"/>
    <lineage>
        <taxon>Bacteria</taxon>
        <taxon>Bacillati</taxon>
        <taxon>Actinomycetota</taxon>
        <taxon>Actinomycetes</taxon>
        <taxon>Kitasatosporales</taxon>
        <taxon>Streptomycetaceae</taxon>
        <taxon>Streptomyces</taxon>
    </lineage>
</organism>
<gene>
    <name evidence="7" type="ORF">GCM10023329_49050</name>
</gene>
<evidence type="ECO:0000256" key="2">
    <source>
        <dbReference type="ARBA" id="ARBA00023012"/>
    </source>
</evidence>
<feature type="compositionally biased region" description="Pro residues" evidence="4">
    <location>
        <begin position="673"/>
        <end position="682"/>
    </location>
</feature>
<dbReference type="Gene3D" id="1.10.10.10">
    <property type="entry name" value="Winged helix-like DNA-binding domain superfamily/Winged helix DNA-binding domain"/>
    <property type="match status" value="1"/>
</dbReference>
<dbReference type="PRINTS" id="PR00364">
    <property type="entry name" value="DISEASERSIST"/>
</dbReference>
<dbReference type="EMBL" id="BAABJV010000017">
    <property type="protein sequence ID" value="GAA4791412.1"/>
    <property type="molecule type" value="Genomic_DNA"/>
</dbReference>
<dbReference type="Pfam" id="PF25872">
    <property type="entry name" value="HTH_77"/>
    <property type="match status" value="1"/>
</dbReference>
<evidence type="ECO:0000256" key="3">
    <source>
        <dbReference type="ARBA" id="ARBA00023125"/>
    </source>
</evidence>
<dbReference type="CDD" id="cd15831">
    <property type="entry name" value="BTAD"/>
    <property type="match status" value="1"/>
</dbReference>
<comment type="caution">
    <text evidence="7">The sequence shown here is derived from an EMBL/GenBank/DDBJ whole genome shotgun (WGS) entry which is preliminary data.</text>
</comment>
<feature type="region of interest" description="Disordered" evidence="4">
    <location>
        <begin position="668"/>
        <end position="706"/>
    </location>
</feature>
<evidence type="ECO:0000259" key="6">
    <source>
        <dbReference type="SMART" id="SM01043"/>
    </source>
</evidence>
<sequence length="1086" mass="113166">MTLRYLVLGPARARRADGGPAPLSGARLRALLTALAAAGGRPVAAADLAGDVWPPDVPHPTDAPAALQALVGRLRRALGPGAVATAPGGYRLTADPDEIDLFRFERLATEGRTALDTGAPRRAAELLGRALALWRGPALADLPAREADPIAARAERRRAAAHRDRLAAEVALGRAEGALPDLADLASAAPLDEPLHALLLRALRSAGHPARALQEYEDLRTRLAERLGTDPGPELRRLHAELLAGDHRPVPAPLPRPLTRFIGRERELAALAAALEGHRLVTLTGPGGAGKTRLALEAARAAARAAHLVELGAVHEGHDVPGAVLAAIGARPLGPSAGPSAGGAPRDPLTVLVEECAHRDALLVLDNCEHVLDAAARLAETLLTACPRLTVLATGREPLGVTGERVHAVGPLTRPEALRLLEDRGAAVRAGFSAAQDPHACAEICRRLDGLPLAVELAAARLTALTPRQIADRLDDRFRLLTGGDRTAPPRRRTLRAVVDWSWDPLTPDERRVLRRASVFTGGFGLAAAEDVCGPGTLDLLASLVAKSLVTATPAGADGMRYGLLETIAEYAAEQLEAAGDGADARRRHLRSYRELARAGDAGLRGPRRADWLRRLETEHGNLGTALRTAVREEDEQEALCLVLALSWFWQQSGHQGDARTWAPAAAALGPDPFAPAPPPEGAPGAAGPRVRPAGPVPHPAPATAPPWRGEVLREARRGVHLIALAAGGAEGGGSERLRAIAAAYRPGLPQLRSQPASMWFFVRLMTGGTGSLAEAADAVVAAFDGEEGGWDLAFALLVRARLTSGSGAPDRAVRDGERALLLFEAAGDPWGVAECHAARGAAHEAAGRHVRAASDFGRAADAAARSGAGSPVPLFRARRAAALLRAGPAGPAAEAAEEELAGAAAEADRCTPEAAFTARMLLALHYGATGRGAAARGELDRAGELLAFAGPAPFLGAVAGTRAWLDCQDGEFTRALAHLADAVRRLRPLADRIAPGLTAGQLPCAAWALARTGRAADGARLLGAYDAHPAPRAATGFCPLPDGQAVRRTAERELRRELGERYSALHARGRALSVAAAADLLDGAD</sequence>
<evidence type="ECO:0000256" key="4">
    <source>
        <dbReference type="SAM" id="MobiDB-lite"/>
    </source>
</evidence>
<dbReference type="InterPro" id="IPR041664">
    <property type="entry name" value="AAA_16"/>
</dbReference>
<evidence type="ECO:0000259" key="5">
    <source>
        <dbReference type="SMART" id="SM00862"/>
    </source>
</evidence>
<accession>A0ABP9B6L6</accession>
<keyword evidence="8" id="KW-1185">Reference proteome</keyword>
<reference evidence="8" key="1">
    <citation type="journal article" date="2019" name="Int. J. Syst. Evol. Microbiol.">
        <title>The Global Catalogue of Microorganisms (GCM) 10K type strain sequencing project: providing services to taxonomists for standard genome sequencing and annotation.</title>
        <authorList>
            <consortium name="The Broad Institute Genomics Platform"/>
            <consortium name="The Broad Institute Genome Sequencing Center for Infectious Disease"/>
            <person name="Wu L."/>
            <person name="Ma J."/>
        </authorList>
    </citation>
    <scope>NUCLEOTIDE SEQUENCE [LARGE SCALE GENOMIC DNA]</scope>
    <source>
        <strain evidence="8">JCM 18324</strain>
    </source>
</reference>
<dbReference type="SUPFAM" id="SSF52540">
    <property type="entry name" value="P-loop containing nucleoside triphosphate hydrolases"/>
    <property type="match status" value="1"/>
</dbReference>
<dbReference type="PANTHER" id="PTHR47691:SF3">
    <property type="entry name" value="HTH-TYPE TRANSCRIPTIONAL REGULATOR RV0890C-RELATED"/>
    <property type="match status" value="1"/>
</dbReference>
<feature type="domain" description="OmpR/PhoB-type" evidence="5">
    <location>
        <begin position="18"/>
        <end position="92"/>
    </location>
</feature>
<dbReference type="InterPro" id="IPR027417">
    <property type="entry name" value="P-loop_NTPase"/>
</dbReference>
<dbReference type="InterPro" id="IPR036388">
    <property type="entry name" value="WH-like_DNA-bd_sf"/>
</dbReference>
<protein>
    <submittedName>
        <fullName evidence="7">Uncharacterized protein</fullName>
    </submittedName>
</protein>
<dbReference type="PANTHER" id="PTHR47691">
    <property type="entry name" value="REGULATOR-RELATED"/>
    <property type="match status" value="1"/>
</dbReference>
<evidence type="ECO:0000313" key="7">
    <source>
        <dbReference type="EMBL" id="GAA4791412.1"/>
    </source>
</evidence>
<dbReference type="InterPro" id="IPR058852">
    <property type="entry name" value="HTH_77"/>
</dbReference>
<dbReference type="SMART" id="SM00862">
    <property type="entry name" value="Trans_reg_C"/>
    <property type="match status" value="1"/>
</dbReference>
<dbReference type="InterPro" id="IPR011990">
    <property type="entry name" value="TPR-like_helical_dom_sf"/>
</dbReference>
<dbReference type="Gene3D" id="1.25.40.10">
    <property type="entry name" value="Tetratricopeptide repeat domain"/>
    <property type="match status" value="1"/>
</dbReference>
<dbReference type="InterPro" id="IPR016032">
    <property type="entry name" value="Sig_transdc_resp-reg_C-effctor"/>
</dbReference>
<dbReference type="Pfam" id="PF03704">
    <property type="entry name" value="BTAD"/>
    <property type="match status" value="1"/>
</dbReference>
<feature type="compositionally biased region" description="Low complexity" evidence="4">
    <location>
        <begin position="683"/>
        <end position="694"/>
    </location>
</feature>
<dbReference type="SUPFAM" id="SSF48452">
    <property type="entry name" value="TPR-like"/>
    <property type="match status" value="2"/>
</dbReference>
<dbReference type="SMART" id="SM01043">
    <property type="entry name" value="BTAD"/>
    <property type="match status" value="1"/>
</dbReference>
<feature type="compositionally biased region" description="Pro residues" evidence="4">
    <location>
        <begin position="695"/>
        <end position="705"/>
    </location>
</feature>
<feature type="domain" description="Bacterial transcriptional activator" evidence="6">
    <location>
        <begin position="99"/>
        <end position="243"/>
    </location>
</feature>
<dbReference type="SUPFAM" id="SSF46894">
    <property type="entry name" value="C-terminal effector domain of the bipartite response regulators"/>
    <property type="match status" value="1"/>
</dbReference>
<evidence type="ECO:0000313" key="8">
    <source>
        <dbReference type="Proteomes" id="UP001501147"/>
    </source>
</evidence>
<comment type="similarity">
    <text evidence="1">Belongs to the AfsR/DnrI/RedD regulatory family.</text>
</comment>
<keyword evidence="3" id="KW-0238">DNA-binding</keyword>
<dbReference type="Pfam" id="PF13191">
    <property type="entry name" value="AAA_16"/>
    <property type="match status" value="1"/>
</dbReference>
<evidence type="ECO:0000256" key="1">
    <source>
        <dbReference type="ARBA" id="ARBA00005820"/>
    </source>
</evidence>
<dbReference type="InterPro" id="IPR005158">
    <property type="entry name" value="BTAD"/>
</dbReference>
<proteinExistence type="inferred from homology"/>
<name>A0ABP9B6L6_9ACTN</name>
<dbReference type="InterPro" id="IPR001867">
    <property type="entry name" value="OmpR/PhoB-type_DNA-bd"/>
</dbReference>
<keyword evidence="2" id="KW-0902">Two-component regulatory system</keyword>
<dbReference type="Proteomes" id="UP001501147">
    <property type="component" value="Unassembled WGS sequence"/>
</dbReference>
<dbReference type="RefSeq" id="WP_345615623.1">
    <property type="nucleotide sequence ID" value="NZ_BAABJV010000017.1"/>
</dbReference>